<reference evidence="1 2" key="1">
    <citation type="journal article" date="2018" name="Genome Biol. Evol.">
        <title>Multiple Roots of Fruiting Body Formation in Amoebozoa.</title>
        <authorList>
            <person name="Hillmann F."/>
            <person name="Forbes G."/>
            <person name="Novohradska S."/>
            <person name="Ferling I."/>
            <person name="Riege K."/>
            <person name="Groth M."/>
            <person name="Westermann M."/>
            <person name="Marz M."/>
            <person name="Spaller T."/>
            <person name="Winckler T."/>
            <person name="Schaap P."/>
            <person name="Glockner G."/>
        </authorList>
    </citation>
    <scope>NUCLEOTIDE SEQUENCE [LARGE SCALE GENOMIC DNA]</scope>
    <source>
        <strain evidence="1 2">Jena</strain>
    </source>
</reference>
<gene>
    <name evidence="1" type="ORF">PROFUN_00604</name>
</gene>
<dbReference type="Gene3D" id="2.30.29.30">
    <property type="entry name" value="Pleckstrin-homology domain (PH domain)/Phosphotyrosine-binding domain (PTB)"/>
    <property type="match status" value="1"/>
</dbReference>
<evidence type="ECO:0000313" key="2">
    <source>
        <dbReference type="Proteomes" id="UP000241769"/>
    </source>
</evidence>
<dbReference type="InParanoid" id="A0A2P6NTU0"/>
<keyword evidence="2" id="KW-1185">Reference proteome</keyword>
<sequence>MSVFVSGHVLLTSNLMLSELELFIVITVCVYLSEMTEPASKGDTPRMVYEATVSVFVMRENTKKPDPDWSPADGGISTLALYQSQKRPTRTRLVAKPSSNPTMQTILSFWIEQDAFEQQRNTPRFLQMKAMSDGPWFGLSFKFANDTDDFLEIIKALGKIQNEVVSIDHKSICRGNHPTNNCIRGYFRTVER</sequence>
<proteinExistence type="predicted"/>
<evidence type="ECO:0000313" key="1">
    <source>
        <dbReference type="EMBL" id="PRP87393.1"/>
    </source>
</evidence>
<protein>
    <recommendedName>
        <fullName evidence="3">WH1 domain-containing protein</fullName>
    </recommendedName>
</protein>
<name>A0A2P6NTU0_9EUKA</name>
<dbReference type="AlphaFoldDB" id="A0A2P6NTU0"/>
<evidence type="ECO:0008006" key="3">
    <source>
        <dbReference type="Google" id="ProtNLM"/>
    </source>
</evidence>
<accession>A0A2P6NTU0</accession>
<comment type="caution">
    <text evidence="1">The sequence shown here is derived from an EMBL/GenBank/DDBJ whole genome shotgun (WGS) entry which is preliminary data.</text>
</comment>
<organism evidence="1 2">
    <name type="scientific">Planoprotostelium fungivorum</name>
    <dbReference type="NCBI Taxonomy" id="1890364"/>
    <lineage>
        <taxon>Eukaryota</taxon>
        <taxon>Amoebozoa</taxon>
        <taxon>Evosea</taxon>
        <taxon>Variosea</taxon>
        <taxon>Cavosteliida</taxon>
        <taxon>Cavosteliaceae</taxon>
        <taxon>Planoprotostelium</taxon>
    </lineage>
</organism>
<dbReference type="SUPFAM" id="SSF50729">
    <property type="entry name" value="PH domain-like"/>
    <property type="match status" value="1"/>
</dbReference>
<dbReference type="EMBL" id="MDYQ01000020">
    <property type="protein sequence ID" value="PRP87393.1"/>
    <property type="molecule type" value="Genomic_DNA"/>
</dbReference>
<dbReference type="InterPro" id="IPR011993">
    <property type="entry name" value="PH-like_dom_sf"/>
</dbReference>
<dbReference type="Proteomes" id="UP000241769">
    <property type="component" value="Unassembled WGS sequence"/>
</dbReference>